<dbReference type="EMBL" id="CAUYUJ010016070">
    <property type="protein sequence ID" value="CAK0861543.1"/>
    <property type="molecule type" value="Genomic_DNA"/>
</dbReference>
<protein>
    <submittedName>
        <fullName evidence="3">Uncharacterized protein</fullName>
    </submittedName>
</protein>
<feature type="transmembrane region" description="Helical" evidence="2">
    <location>
        <begin position="76"/>
        <end position="97"/>
    </location>
</feature>
<feature type="non-terminal residue" evidence="3">
    <location>
        <position position="1"/>
    </location>
</feature>
<feature type="region of interest" description="Disordered" evidence="1">
    <location>
        <begin position="1"/>
        <end position="40"/>
    </location>
</feature>
<keyword evidence="2" id="KW-1133">Transmembrane helix</keyword>
<evidence type="ECO:0000256" key="2">
    <source>
        <dbReference type="SAM" id="Phobius"/>
    </source>
</evidence>
<sequence length="136" mass="14771">PLWPDTPSCPPRRRVGGGGPPRRWGGRGRPPAGPPCGMRREAPALLLQQLATLTPLGLTTLLWLRTSGTKQDLPGLSWSDLLLLLAAAGTAGVIYTVKSTASEVLEKAAADPAPRSGSRWRHRWASRAPVRRTWRR</sequence>
<accession>A0ABN9UR67</accession>
<keyword evidence="2" id="KW-0472">Membrane</keyword>
<keyword evidence="4" id="KW-1185">Reference proteome</keyword>
<feature type="compositionally biased region" description="Pro residues" evidence="1">
    <location>
        <begin position="1"/>
        <end position="10"/>
    </location>
</feature>
<comment type="caution">
    <text evidence="3">The sequence shown here is derived from an EMBL/GenBank/DDBJ whole genome shotgun (WGS) entry which is preliminary data.</text>
</comment>
<organism evidence="3 4">
    <name type="scientific">Prorocentrum cordatum</name>
    <dbReference type="NCBI Taxonomy" id="2364126"/>
    <lineage>
        <taxon>Eukaryota</taxon>
        <taxon>Sar</taxon>
        <taxon>Alveolata</taxon>
        <taxon>Dinophyceae</taxon>
        <taxon>Prorocentrales</taxon>
        <taxon>Prorocentraceae</taxon>
        <taxon>Prorocentrum</taxon>
    </lineage>
</organism>
<reference evidence="3" key="1">
    <citation type="submission" date="2023-10" db="EMBL/GenBank/DDBJ databases">
        <authorList>
            <person name="Chen Y."/>
            <person name="Shah S."/>
            <person name="Dougan E. K."/>
            <person name="Thang M."/>
            <person name="Chan C."/>
        </authorList>
    </citation>
    <scope>NUCLEOTIDE SEQUENCE [LARGE SCALE GENOMIC DNA]</scope>
</reference>
<keyword evidence="2" id="KW-0812">Transmembrane</keyword>
<proteinExistence type="predicted"/>
<gene>
    <name evidence="3" type="ORF">PCOR1329_LOCUS50182</name>
</gene>
<evidence type="ECO:0000313" key="4">
    <source>
        <dbReference type="Proteomes" id="UP001189429"/>
    </source>
</evidence>
<name>A0ABN9UR67_9DINO</name>
<dbReference type="Proteomes" id="UP001189429">
    <property type="component" value="Unassembled WGS sequence"/>
</dbReference>
<evidence type="ECO:0000256" key="1">
    <source>
        <dbReference type="SAM" id="MobiDB-lite"/>
    </source>
</evidence>
<evidence type="ECO:0000313" key="3">
    <source>
        <dbReference type="EMBL" id="CAK0861543.1"/>
    </source>
</evidence>